<dbReference type="AlphaFoldDB" id="A0A6J6V540"/>
<accession>A0A6J6V540</accession>
<evidence type="ECO:0000313" key="1">
    <source>
        <dbReference type="EMBL" id="CAB4766746.1"/>
    </source>
</evidence>
<reference evidence="1" key="1">
    <citation type="submission" date="2020-05" db="EMBL/GenBank/DDBJ databases">
        <authorList>
            <person name="Chiriac C."/>
            <person name="Salcher M."/>
            <person name="Ghai R."/>
            <person name="Kavagutti S V."/>
        </authorList>
    </citation>
    <scope>NUCLEOTIDE SEQUENCE</scope>
</reference>
<dbReference type="EMBL" id="CAEZYQ010000036">
    <property type="protein sequence ID" value="CAB4766746.1"/>
    <property type="molecule type" value="Genomic_DNA"/>
</dbReference>
<protein>
    <submittedName>
        <fullName evidence="1">Unannotated protein</fullName>
    </submittedName>
</protein>
<proteinExistence type="predicted"/>
<name>A0A6J6V540_9ZZZZ</name>
<organism evidence="1">
    <name type="scientific">freshwater metagenome</name>
    <dbReference type="NCBI Taxonomy" id="449393"/>
    <lineage>
        <taxon>unclassified sequences</taxon>
        <taxon>metagenomes</taxon>
        <taxon>ecological metagenomes</taxon>
    </lineage>
</organism>
<sequence length="136" mass="14446">MVHTVHDGGGSGSYINVAAISQVLQELRIDLGTIEAITKLLGDGVDEADFEPSQVPANRFGTLPGGSSLGQHTELARRVVTDALATMVSDLQLYTDGVETFRKGVNVADQHASADVQHIQAQLSSVRSDSTEGWDK</sequence>
<gene>
    <name evidence="1" type="ORF">UFOPK2761_03123</name>
</gene>